<feature type="transmembrane region" description="Helical" evidence="1">
    <location>
        <begin position="35"/>
        <end position="54"/>
    </location>
</feature>
<name>A0ABT1HK95_9NOCA</name>
<reference evidence="2 3" key="1">
    <citation type="submission" date="2022-06" db="EMBL/GenBank/DDBJ databases">
        <title>Genomic Encyclopedia of Archaeal and Bacterial Type Strains, Phase II (KMG-II): from individual species to whole genera.</title>
        <authorList>
            <person name="Goeker M."/>
        </authorList>
    </citation>
    <scope>NUCLEOTIDE SEQUENCE [LARGE SCALE GENOMIC DNA]</scope>
    <source>
        <strain evidence="2 3">DSM 44693</strain>
    </source>
</reference>
<proteinExistence type="predicted"/>
<dbReference type="NCBIfam" id="NF037996">
    <property type="entry name" value="B-4DMT"/>
    <property type="match status" value="1"/>
</dbReference>
<dbReference type="EMBL" id="JAMTCJ010000004">
    <property type="protein sequence ID" value="MCP2178370.1"/>
    <property type="molecule type" value="Genomic_DNA"/>
</dbReference>
<dbReference type="RefSeq" id="WP_253663288.1">
    <property type="nucleotide sequence ID" value="NZ_BAAAJQ010000003.1"/>
</dbReference>
<protein>
    <recommendedName>
        <fullName evidence="4">B-4DMT family transporter</fullName>
    </recommendedName>
</protein>
<comment type="caution">
    <text evidence="2">The sequence shown here is derived from an EMBL/GenBank/DDBJ whole genome shotgun (WGS) entry which is preliminary data.</text>
</comment>
<dbReference type="InterPro" id="IPR047958">
    <property type="entry name" value="B-4DMT-like"/>
</dbReference>
<gene>
    <name evidence="2" type="ORF">LX13_004211</name>
</gene>
<evidence type="ECO:0000313" key="3">
    <source>
        <dbReference type="Proteomes" id="UP001206895"/>
    </source>
</evidence>
<evidence type="ECO:0000313" key="2">
    <source>
        <dbReference type="EMBL" id="MCP2178370.1"/>
    </source>
</evidence>
<feature type="transmembrane region" description="Helical" evidence="1">
    <location>
        <begin position="12"/>
        <end position="29"/>
    </location>
</feature>
<keyword evidence="3" id="KW-1185">Reference proteome</keyword>
<feature type="transmembrane region" description="Helical" evidence="1">
    <location>
        <begin position="111"/>
        <end position="137"/>
    </location>
</feature>
<evidence type="ECO:0000256" key="1">
    <source>
        <dbReference type="SAM" id="Phobius"/>
    </source>
</evidence>
<feature type="transmembrane region" description="Helical" evidence="1">
    <location>
        <begin position="75"/>
        <end position="99"/>
    </location>
</feature>
<keyword evidence="1" id="KW-1133">Transmembrane helix</keyword>
<keyword evidence="1" id="KW-0472">Membrane</keyword>
<evidence type="ECO:0008006" key="4">
    <source>
        <dbReference type="Google" id="ProtNLM"/>
    </source>
</evidence>
<keyword evidence="1" id="KW-0812">Transmembrane</keyword>
<organism evidence="2 3">
    <name type="scientific">Williamsia maris</name>
    <dbReference type="NCBI Taxonomy" id="72806"/>
    <lineage>
        <taxon>Bacteria</taxon>
        <taxon>Bacillati</taxon>
        <taxon>Actinomycetota</taxon>
        <taxon>Actinomycetes</taxon>
        <taxon>Mycobacteriales</taxon>
        <taxon>Nocardiaceae</taxon>
        <taxon>Williamsia</taxon>
    </lineage>
</organism>
<dbReference type="Proteomes" id="UP001206895">
    <property type="component" value="Unassembled WGS sequence"/>
</dbReference>
<accession>A0ABT1HK95</accession>
<sequence>MVSWLLRGLSMSAVHIVARVLLGMAIVHSPLHGSLWKTAAVAAVVLIALIWGGVDGIIDGRAHDDPDDYADLTVMWLKAGVLAGVVSGIVSWALSNYVFGGMGQNSFFVELFAGGSFTALLVFVPALAGVGVGRFLAHRQSRKDARTAQDDTREHQTV</sequence>